<evidence type="ECO:0000313" key="1">
    <source>
        <dbReference type="EMBL" id="OMO62681.1"/>
    </source>
</evidence>
<accession>A0A1R3GXD7</accession>
<evidence type="ECO:0000313" key="2">
    <source>
        <dbReference type="Proteomes" id="UP000187203"/>
    </source>
</evidence>
<comment type="caution">
    <text evidence="1">The sequence shown here is derived from an EMBL/GenBank/DDBJ whole genome shotgun (WGS) entry which is preliminary data.</text>
</comment>
<protein>
    <submittedName>
        <fullName evidence="1">Auxin-responsive family protein</fullName>
    </submittedName>
</protein>
<organism evidence="1 2">
    <name type="scientific">Corchorus olitorius</name>
    <dbReference type="NCBI Taxonomy" id="93759"/>
    <lineage>
        <taxon>Eukaryota</taxon>
        <taxon>Viridiplantae</taxon>
        <taxon>Streptophyta</taxon>
        <taxon>Embryophyta</taxon>
        <taxon>Tracheophyta</taxon>
        <taxon>Spermatophyta</taxon>
        <taxon>Magnoliopsida</taxon>
        <taxon>eudicotyledons</taxon>
        <taxon>Gunneridae</taxon>
        <taxon>Pentapetalae</taxon>
        <taxon>rosids</taxon>
        <taxon>malvids</taxon>
        <taxon>Malvales</taxon>
        <taxon>Malvaceae</taxon>
        <taxon>Grewioideae</taxon>
        <taxon>Apeibeae</taxon>
        <taxon>Corchorus</taxon>
    </lineage>
</organism>
<proteinExistence type="predicted"/>
<dbReference type="AlphaFoldDB" id="A0A1R3GXD7"/>
<reference evidence="2" key="1">
    <citation type="submission" date="2013-09" db="EMBL/GenBank/DDBJ databases">
        <title>Corchorus olitorius genome sequencing.</title>
        <authorList>
            <person name="Alam M."/>
            <person name="Haque M.S."/>
            <person name="Islam M.S."/>
            <person name="Emdad E.M."/>
            <person name="Islam M.M."/>
            <person name="Ahmed B."/>
            <person name="Halim A."/>
            <person name="Hossen Q.M.M."/>
            <person name="Hossain M.Z."/>
            <person name="Ahmed R."/>
            <person name="Khan M.M."/>
            <person name="Islam R."/>
            <person name="Rashid M.M."/>
            <person name="Khan S.A."/>
            <person name="Rahman M.S."/>
            <person name="Alam M."/>
            <person name="Yahiya A.S."/>
            <person name="Khan M.S."/>
            <person name="Azam M.S."/>
            <person name="Haque T."/>
            <person name="Lashkar M.Z.H."/>
            <person name="Akhand A.I."/>
            <person name="Morshed G."/>
            <person name="Roy S."/>
            <person name="Uddin K.S."/>
            <person name="Rabeya T."/>
            <person name="Hossain A.S."/>
            <person name="Chowdhury A."/>
            <person name="Snigdha A.R."/>
            <person name="Mortoza M.S."/>
            <person name="Matin S.A."/>
            <person name="Hoque S.M.E."/>
            <person name="Islam M.K."/>
            <person name="Roy D.K."/>
            <person name="Haider R."/>
            <person name="Moosa M.M."/>
            <person name="Elias S.M."/>
            <person name="Hasan A.M."/>
            <person name="Jahan S."/>
            <person name="Shafiuddin M."/>
            <person name="Mahmood N."/>
            <person name="Shommy N.S."/>
        </authorList>
    </citation>
    <scope>NUCLEOTIDE SEQUENCE [LARGE SCALE GENOMIC DNA]</scope>
    <source>
        <strain evidence="2">cv. O-4</strain>
    </source>
</reference>
<keyword evidence="2" id="KW-1185">Reference proteome</keyword>
<gene>
    <name evidence="1" type="ORF">COLO4_32953</name>
</gene>
<sequence length="159" mass="18383">MLDYIDTEILREIQRKLFLRQLELRLDCIFDRAISNFQRKLNQGLKELFNARVAKVEDASVETEIEESSLDSECTTIAETNINHDASVFTQLQLSPDVTSSKPELIEPIEESQLEEPNVNINLEAERHSKVDEIISENPKATFLRFEEISLQGQHHFKP</sequence>
<name>A0A1R3GXD7_9ROSI</name>
<dbReference type="OrthoDB" id="10433617at2759"/>
<dbReference type="Proteomes" id="UP000187203">
    <property type="component" value="Unassembled WGS sequence"/>
</dbReference>
<dbReference type="EMBL" id="AWUE01021337">
    <property type="protein sequence ID" value="OMO62681.1"/>
    <property type="molecule type" value="Genomic_DNA"/>
</dbReference>